<dbReference type="NCBIfam" id="NF038096">
    <property type="entry name" value="thylak_slr1796"/>
    <property type="match status" value="1"/>
</dbReference>
<organism evidence="2 3">
    <name type="scientific">Synechococcus lacustris str. Tous</name>
    <dbReference type="NCBI Taxonomy" id="1910958"/>
    <lineage>
        <taxon>Bacteria</taxon>
        <taxon>Bacillati</taxon>
        <taxon>Cyanobacteriota</taxon>
        <taxon>Cyanophyceae</taxon>
        <taxon>Synechococcales</taxon>
        <taxon>Synechococcaceae</taxon>
        <taxon>Synechococcus</taxon>
    </lineage>
</organism>
<comment type="caution">
    <text evidence="2">The sequence shown here is derived from an EMBL/GenBank/DDBJ whole genome shotgun (WGS) entry which is preliminary data.</text>
</comment>
<sequence>MKQAFLPSRLLNLIFSCFLFGLIFLLTPDQTRADRDTNSYDGNIFALYAGNGALVPPSISLEAAIKEKRSILLAFYLDDSSASKHFAPLLSDLQGRWARDVEIIALTSDPYEVNPNAPVDSPNHYWSGSIPQILVLDANAKILYNSQGNMDEKEIETALALATGRPATQGSRSSKSFNEYNTEYGS</sequence>
<dbReference type="STRING" id="1910958.BTM30_01105"/>
<reference evidence="3" key="1">
    <citation type="submission" date="2018-03" db="EMBL/GenBank/DDBJ databases">
        <title>Ecological and genomic features of two cosmopolitan and abundant freshwater picocyanobacteria.</title>
        <authorList>
            <person name="Cabello-Yeves P.J."/>
            <person name="Picazo A."/>
            <person name="Camacho A."/>
            <person name="Callieri C."/>
            <person name="Rosselli R."/>
            <person name="Roda-Garcia J."/>
            <person name="Coutinho F.H."/>
            <person name="Rodriguez-Valera F."/>
        </authorList>
    </citation>
    <scope>NUCLEOTIDE SEQUENCE [LARGE SCALE GENOMIC DNA]</scope>
    <source>
        <strain evidence="3">Tous</strain>
    </source>
</reference>
<dbReference type="SUPFAM" id="SSF52833">
    <property type="entry name" value="Thioredoxin-like"/>
    <property type="match status" value="1"/>
</dbReference>
<gene>
    <name evidence="2" type="ORF">C7K08_11520</name>
</gene>
<dbReference type="Proteomes" id="UP000240206">
    <property type="component" value="Unassembled WGS sequence"/>
</dbReference>
<dbReference type="InterPro" id="IPR036249">
    <property type="entry name" value="Thioredoxin-like_sf"/>
</dbReference>
<name>A0A2P7EBZ0_9SYNE</name>
<dbReference type="Gene3D" id="3.40.30.10">
    <property type="entry name" value="Glutaredoxin"/>
    <property type="match status" value="1"/>
</dbReference>
<accession>A0A2P7EBZ0</accession>
<keyword evidence="3" id="KW-1185">Reference proteome</keyword>
<dbReference type="RefSeq" id="WP_106500755.1">
    <property type="nucleotide sequence ID" value="NZ_PXVC01000079.1"/>
</dbReference>
<evidence type="ECO:0000313" key="2">
    <source>
        <dbReference type="EMBL" id="PSI00747.1"/>
    </source>
</evidence>
<evidence type="ECO:0000256" key="1">
    <source>
        <dbReference type="SAM" id="MobiDB-lite"/>
    </source>
</evidence>
<feature type="region of interest" description="Disordered" evidence="1">
    <location>
        <begin position="164"/>
        <end position="186"/>
    </location>
</feature>
<protein>
    <submittedName>
        <fullName evidence="2">Thioredoxin</fullName>
    </submittedName>
</protein>
<feature type="compositionally biased region" description="Polar residues" evidence="1">
    <location>
        <begin position="166"/>
        <end position="186"/>
    </location>
</feature>
<evidence type="ECO:0000313" key="3">
    <source>
        <dbReference type="Proteomes" id="UP000240206"/>
    </source>
</evidence>
<dbReference type="EMBL" id="PXVC01000079">
    <property type="protein sequence ID" value="PSI00747.1"/>
    <property type="molecule type" value="Genomic_DNA"/>
</dbReference>
<dbReference type="InterPro" id="IPR048069">
    <property type="entry name" value="Thylak_slr1796"/>
</dbReference>
<proteinExistence type="predicted"/>
<dbReference type="AlphaFoldDB" id="A0A2P7EBZ0"/>